<reference evidence="10" key="1">
    <citation type="journal article" date="2020" name="mSystems">
        <title>Genome- and Community-Level Interaction Insights into Carbon Utilization and Element Cycling Functions of Hydrothermarchaeota in Hydrothermal Sediment.</title>
        <authorList>
            <person name="Zhou Z."/>
            <person name="Liu Y."/>
            <person name="Xu W."/>
            <person name="Pan J."/>
            <person name="Luo Z.H."/>
            <person name="Li M."/>
        </authorList>
    </citation>
    <scope>NUCLEOTIDE SEQUENCE [LARGE SCALE GENOMIC DNA]</scope>
    <source>
        <strain evidence="10">SpSt-114</strain>
    </source>
</reference>
<dbReference type="AlphaFoldDB" id="A0A7C5WYG6"/>
<dbReference type="GO" id="GO:0006605">
    <property type="term" value="P:protein targeting"/>
    <property type="evidence" value="ECO:0007669"/>
    <property type="project" value="UniProtKB-UniRule"/>
</dbReference>
<dbReference type="GO" id="GO:0043952">
    <property type="term" value="P:protein transport by the Sec complex"/>
    <property type="evidence" value="ECO:0007669"/>
    <property type="project" value="UniProtKB-UniRule"/>
</dbReference>
<evidence type="ECO:0000256" key="1">
    <source>
        <dbReference type="ARBA" id="ARBA00004370"/>
    </source>
</evidence>
<evidence type="ECO:0000256" key="2">
    <source>
        <dbReference type="ARBA" id="ARBA00022448"/>
    </source>
</evidence>
<organism evidence="10">
    <name type="scientific">Thermocrinis ruber</name>
    <dbReference type="NCBI Taxonomy" id="75906"/>
    <lineage>
        <taxon>Bacteria</taxon>
        <taxon>Pseudomonadati</taxon>
        <taxon>Aquificota</taxon>
        <taxon>Aquificia</taxon>
        <taxon>Aquificales</taxon>
        <taxon>Aquificaceae</taxon>
        <taxon>Thermocrinis</taxon>
    </lineage>
</organism>
<comment type="subcellular location">
    <subcellularLocation>
        <location evidence="9">Cell membrane</location>
        <topology evidence="9">Single-pass membrane protein</topology>
    </subcellularLocation>
    <subcellularLocation>
        <location evidence="1">Membrane</location>
    </subcellularLocation>
</comment>
<dbReference type="InterPro" id="IPR038379">
    <property type="entry name" value="SecE_sf"/>
</dbReference>
<evidence type="ECO:0000256" key="8">
    <source>
        <dbReference type="ARBA" id="ARBA00023136"/>
    </source>
</evidence>
<proteinExistence type="inferred from homology"/>
<dbReference type="GO" id="GO:0008320">
    <property type="term" value="F:protein transmembrane transporter activity"/>
    <property type="evidence" value="ECO:0007669"/>
    <property type="project" value="UniProtKB-UniRule"/>
</dbReference>
<gene>
    <name evidence="9 10" type="primary">secE</name>
    <name evidence="10" type="ORF">ENN04_05035</name>
</gene>
<evidence type="ECO:0000256" key="6">
    <source>
        <dbReference type="ARBA" id="ARBA00022989"/>
    </source>
</evidence>
<evidence type="ECO:0000256" key="5">
    <source>
        <dbReference type="ARBA" id="ARBA00022927"/>
    </source>
</evidence>
<keyword evidence="6 9" id="KW-1133">Transmembrane helix</keyword>
<feature type="transmembrane region" description="Helical" evidence="9">
    <location>
        <begin position="25"/>
        <end position="52"/>
    </location>
</feature>
<dbReference type="EMBL" id="DSAC01000061">
    <property type="protein sequence ID" value="HHO73988.1"/>
    <property type="molecule type" value="Genomic_DNA"/>
</dbReference>
<dbReference type="GO" id="GO:0005886">
    <property type="term" value="C:plasma membrane"/>
    <property type="evidence" value="ECO:0007669"/>
    <property type="project" value="UniProtKB-SubCell"/>
</dbReference>
<dbReference type="GO" id="GO:0009306">
    <property type="term" value="P:protein secretion"/>
    <property type="evidence" value="ECO:0007669"/>
    <property type="project" value="UniProtKB-UniRule"/>
</dbReference>
<dbReference type="Pfam" id="PF00584">
    <property type="entry name" value="SecE"/>
    <property type="match status" value="1"/>
</dbReference>
<dbReference type="Gene3D" id="1.20.5.1030">
    <property type="entry name" value="Preprotein translocase secy subunit"/>
    <property type="match status" value="1"/>
</dbReference>
<evidence type="ECO:0000256" key="3">
    <source>
        <dbReference type="ARBA" id="ARBA00022475"/>
    </source>
</evidence>
<comment type="similarity">
    <text evidence="9">Belongs to the SecE/SEC61-gamma family.</text>
</comment>
<evidence type="ECO:0000256" key="9">
    <source>
        <dbReference type="HAMAP-Rule" id="MF_00422"/>
    </source>
</evidence>
<keyword evidence="8 9" id="KW-0472">Membrane</keyword>
<dbReference type="NCBIfam" id="TIGR00964">
    <property type="entry name" value="secE_bact"/>
    <property type="match status" value="1"/>
</dbReference>
<dbReference type="InterPro" id="IPR001901">
    <property type="entry name" value="Translocase_SecE/Sec61-g"/>
</dbReference>
<sequence length="64" mass="7322">MERIKSFLKSVRQELDRVSWPSKDLAIKATVSVIIFALVVGTYLWVLDIVFVRIINFLLSLRGG</sequence>
<dbReference type="InterPro" id="IPR005807">
    <property type="entry name" value="SecE_bac"/>
</dbReference>
<keyword evidence="7 9" id="KW-0811">Translocation</keyword>
<comment type="caution">
    <text evidence="10">The sequence shown here is derived from an EMBL/GenBank/DDBJ whole genome shotgun (WGS) entry which is preliminary data.</text>
</comment>
<keyword evidence="3 9" id="KW-1003">Cell membrane</keyword>
<dbReference type="GO" id="GO:0065002">
    <property type="term" value="P:intracellular protein transmembrane transport"/>
    <property type="evidence" value="ECO:0007669"/>
    <property type="project" value="UniProtKB-UniRule"/>
</dbReference>
<name>A0A7C5WYG6_9AQUI</name>
<keyword evidence="2 9" id="KW-0813">Transport</keyword>
<evidence type="ECO:0000256" key="4">
    <source>
        <dbReference type="ARBA" id="ARBA00022692"/>
    </source>
</evidence>
<dbReference type="PANTHER" id="PTHR33910:SF1">
    <property type="entry name" value="PROTEIN TRANSLOCASE SUBUNIT SECE"/>
    <property type="match status" value="1"/>
</dbReference>
<protein>
    <recommendedName>
        <fullName evidence="9">Protein translocase subunit SecE</fullName>
    </recommendedName>
</protein>
<keyword evidence="5 9" id="KW-0653">Protein transport</keyword>
<evidence type="ECO:0000256" key="7">
    <source>
        <dbReference type="ARBA" id="ARBA00023010"/>
    </source>
</evidence>
<keyword evidence="4 9" id="KW-0812">Transmembrane</keyword>
<dbReference type="HAMAP" id="MF_00422">
    <property type="entry name" value="SecE"/>
    <property type="match status" value="1"/>
</dbReference>
<comment type="subunit">
    <text evidence="9">Component of the Sec protein translocase complex. Heterotrimer consisting of SecY, SecE and SecG subunits. The heterotrimers can form oligomers, although 1 heterotrimer is thought to be able to translocate proteins. Interacts with the ribosome. Interacts with SecDF, and other proteins may be involved. Interacts with SecA.</text>
</comment>
<dbReference type="PRINTS" id="PR01650">
    <property type="entry name" value="SECETRNLCASE"/>
</dbReference>
<accession>A0A7C5WYG6</accession>
<dbReference type="PANTHER" id="PTHR33910">
    <property type="entry name" value="PROTEIN TRANSLOCASE SUBUNIT SECE"/>
    <property type="match status" value="1"/>
</dbReference>
<evidence type="ECO:0000313" key="10">
    <source>
        <dbReference type="EMBL" id="HHO73988.1"/>
    </source>
</evidence>
<comment type="function">
    <text evidence="9">Essential subunit of the Sec protein translocation channel SecYEG. Clamps together the 2 halves of SecY. May contact the channel plug during translocation.</text>
</comment>